<dbReference type="EMBL" id="AP025739">
    <property type="protein sequence ID" value="BDI32541.1"/>
    <property type="molecule type" value="Genomic_DNA"/>
</dbReference>
<protein>
    <submittedName>
        <fullName evidence="1">Uncharacterized protein</fullName>
    </submittedName>
</protein>
<dbReference type="AlphaFoldDB" id="A0A402D5D7"/>
<dbReference type="SUPFAM" id="SSF49785">
    <property type="entry name" value="Galactose-binding domain-like"/>
    <property type="match status" value="1"/>
</dbReference>
<dbReference type="Pfam" id="PF04450">
    <property type="entry name" value="BSP"/>
    <property type="match status" value="1"/>
</dbReference>
<organism evidence="1 2">
    <name type="scientific">Capsulimonas corticalis</name>
    <dbReference type="NCBI Taxonomy" id="2219043"/>
    <lineage>
        <taxon>Bacteria</taxon>
        <taxon>Bacillati</taxon>
        <taxon>Armatimonadota</taxon>
        <taxon>Armatimonadia</taxon>
        <taxon>Capsulimonadales</taxon>
        <taxon>Capsulimonadaceae</taxon>
        <taxon>Capsulimonas</taxon>
    </lineage>
</organism>
<dbReference type="InterPro" id="IPR007541">
    <property type="entry name" value="Uncharacterised_BSP"/>
</dbReference>
<name>A0A402D5D7_9BACT</name>
<gene>
    <name evidence="1" type="ORF">CCAX7_45920</name>
</gene>
<dbReference type="PANTHER" id="PTHR33321:SF12">
    <property type="entry name" value="PLANT BASIC SECRETORY PROTEIN (BSP) FAMILY PROTEIN"/>
    <property type="match status" value="1"/>
</dbReference>
<evidence type="ECO:0000313" key="1">
    <source>
        <dbReference type="EMBL" id="BDI32541.1"/>
    </source>
</evidence>
<accession>A0A402D5D7</accession>
<keyword evidence="2" id="KW-1185">Reference proteome</keyword>
<dbReference type="PANTHER" id="PTHR33321">
    <property type="match status" value="1"/>
</dbReference>
<dbReference type="InterPro" id="IPR008979">
    <property type="entry name" value="Galactose-bd-like_sf"/>
</dbReference>
<dbReference type="KEGG" id="ccot:CCAX7_45920"/>
<proteinExistence type="predicted"/>
<reference evidence="1 2" key="1">
    <citation type="journal article" date="2019" name="Int. J. Syst. Evol. Microbiol.">
        <title>Capsulimonas corticalis gen. nov., sp. nov., an aerobic capsulated bacterium, of a novel bacterial order, Capsulimonadales ord. nov., of the class Armatimonadia of the phylum Armatimonadetes.</title>
        <authorList>
            <person name="Li J."/>
            <person name="Kudo C."/>
            <person name="Tonouchi A."/>
        </authorList>
    </citation>
    <scope>NUCLEOTIDE SEQUENCE [LARGE SCALE GENOMIC DNA]</scope>
    <source>
        <strain evidence="1 2">AX-7</strain>
    </source>
</reference>
<dbReference type="Proteomes" id="UP000287394">
    <property type="component" value="Chromosome"/>
</dbReference>
<evidence type="ECO:0000313" key="2">
    <source>
        <dbReference type="Proteomes" id="UP000287394"/>
    </source>
</evidence>
<dbReference type="Gene3D" id="2.60.120.260">
    <property type="entry name" value="Galactose-binding domain-like"/>
    <property type="match status" value="1"/>
</dbReference>
<dbReference type="RefSeq" id="WP_165864614.1">
    <property type="nucleotide sequence ID" value="NZ_AP025739.1"/>
</dbReference>
<sequence length="569" mass="61473">MTSLLRRAACVTLPGLLLMAAAGARAASPTPGTAEALIYSTMPSTAAHRPEMALDGDPKSYYKTVYGMDDGDTFLVLLSRPIPVRSLHILTGDAEGQDGVTQGVVETSVDGVQFTKAAAFDANGAADAKLDGKLVEAIRIRLNDHAGVPSLMVREITIDSPVKVSHVQQGPGRGFVDISQAPDLADWAKRAETQMEAFWADTAALLYTDDFITPNMVNVVYKTGPGVTDVAATGGGVMVVNSKWCREHPDDTGLTVHETAHVIQAMSSYNPVWLIEGTADYIRWVKFEPQNFHPRINVLKAKYTDRYQTTATFLGWCELHYDSGLVTKLNRATRLGNYDNSMFKQYCGKDIDTLWAEFIEAYKADPVNIITKPVAEADKPRVLPVVTKGTSAMVDLSPAFNTTGVTKDGAKFSPDGGADSGGASYSGTLLGMTQSWKDVTFVFASADAPDMVSCQGQTVSVAPGQYQSLWLVGAAVDGSQMAQHFIVNYTDGSTADFAQNVSDWFQPSNFPGESRVVKMAYRNLATGEKDPRTFYAYSYGFSLNHDKTVKSITLTNNPSVRLLAATLAN</sequence>